<evidence type="ECO:0000313" key="7">
    <source>
        <dbReference type="EMBL" id="CAB4220355.1"/>
    </source>
</evidence>
<evidence type="ECO:0000313" key="3">
    <source>
        <dbReference type="EMBL" id="CAB4167285.1"/>
    </source>
</evidence>
<evidence type="ECO:0000313" key="2">
    <source>
        <dbReference type="EMBL" id="CAB4148973.1"/>
    </source>
</evidence>
<proteinExistence type="predicted"/>
<reference evidence="5" key="1">
    <citation type="submission" date="2020-05" db="EMBL/GenBank/DDBJ databases">
        <authorList>
            <person name="Chiriac C."/>
            <person name="Salcher M."/>
            <person name="Ghai R."/>
            <person name="Kavagutti S V."/>
        </authorList>
    </citation>
    <scope>NUCLEOTIDE SEQUENCE</scope>
</reference>
<feature type="region of interest" description="Disordered" evidence="1">
    <location>
        <begin position="1"/>
        <end position="36"/>
    </location>
</feature>
<dbReference type="EMBL" id="LR796809">
    <property type="protein sequence ID" value="CAB4167285.1"/>
    <property type="molecule type" value="Genomic_DNA"/>
</dbReference>
<name>A0A6J5QCS3_9CAUD</name>
<dbReference type="EMBL" id="LR797494">
    <property type="protein sequence ID" value="CAB4220355.1"/>
    <property type="molecule type" value="Genomic_DNA"/>
</dbReference>
<feature type="compositionally biased region" description="Polar residues" evidence="1">
    <location>
        <begin position="23"/>
        <end position="36"/>
    </location>
</feature>
<evidence type="ECO:0000313" key="5">
    <source>
        <dbReference type="EMBL" id="CAB4179281.1"/>
    </source>
</evidence>
<evidence type="ECO:0000313" key="4">
    <source>
        <dbReference type="EMBL" id="CAB4173558.1"/>
    </source>
</evidence>
<evidence type="ECO:0000313" key="6">
    <source>
        <dbReference type="EMBL" id="CAB4188564.1"/>
    </source>
</evidence>
<protein>
    <recommendedName>
        <fullName evidence="8">Bacteriophage lambda, Stf, side tail fibre-repeat-2</fullName>
    </recommendedName>
</protein>
<sequence>MAGIKISELNTGTPLATDETPATDIQDTSSAPSGTTKKYIRSSELNWIIASLGGVTVASVRVATTGALTATYANGAAGVGATLTNSGALAALSIDSVALAVGNRVLVKDQGSTFQNGVYTVTVVGTAGIAWVLTRATDYDAPGDVVQYAYIPVNEGTVNANLTFQETGAGPFTIGTTPITFAAATSLGGTYVSSIFGTANQVIASSATGNVTLSLPQSIATTSSPTFASLTLTAPLTGANGGSGVNNGSSTLTLAGNLATSGAFASTFTMTGATNVTFPTSGTLVTSAGAVTSLAATANQTTVSASTGAVTTGLASDAVLPGSGGVTLPQGNTAARAGGAGTMRFNTQSLVFESTIDGVAWAVIDTSASGDVDSIIGTANQVIASSPTGNVTLSLPQSIATSSGVTFGSMTFSTTSGIIGTTTNNDAAAGSVGEMISSVVASGSAVSLTNGATVNITTISLTAGDWDVWGYNAVTGTNGAVITRMIGSISQTSATLGNETATNSSYGSSGLISITLPSSPPSLTLRACRISLASTTTIYLVMNCAFSVQPLSGFGTIIARRRR</sequence>
<evidence type="ECO:0008006" key="8">
    <source>
        <dbReference type="Google" id="ProtNLM"/>
    </source>
</evidence>
<dbReference type="EMBL" id="LR796903">
    <property type="protein sequence ID" value="CAB4173558.1"/>
    <property type="molecule type" value="Genomic_DNA"/>
</dbReference>
<accession>A0A6J5QCS3</accession>
<gene>
    <name evidence="5" type="ORF">UFOVP1026_51</name>
    <name evidence="6" type="ORF">UFOVP1180_35</name>
    <name evidence="7" type="ORF">UFOVP1629_21</name>
    <name evidence="2" type="ORF">UFOVP527_41</name>
    <name evidence="3" type="ORF">UFOVP855_11</name>
    <name evidence="4" type="ORF">UFOVP954_10</name>
</gene>
<dbReference type="EMBL" id="LR796975">
    <property type="protein sequence ID" value="CAB4179281.1"/>
    <property type="molecule type" value="Genomic_DNA"/>
</dbReference>
<evidence type="ECO:0000256" key="1">
    <source>
        <dbReference type="SAM" id="MobiDB-lite"/>
    </source>
</evidence>
<organism evidence="5">
    <name type="scientific">uncultured Caudovirales phage</name>
    <dbReference type="NCBI Taxonomy" id="2100421"/>
    <lineage>
        <taxon>Viruses</taxon>
        <taxon>Duplodnaviria</taxon>
        <taxon>Heunggongvirae</taxon>
        <taxon>Uroviricota</taxon>
        <taxon>Caudoviricetes</taxon>
        <taxon>Peduoviridae</taxon>
        <taxon>Maltschvirus</taxon>
        <taxon>Maltschvirus maltsch</taxon>
    </lineage>
</organism>
<dbReference type="EMBL" id="LR796511">
    <property type="protein sequence ID" value="CAB4148973.1"/>
    <property type="molecule type" value="Genomic_DNA"/>
</dbReference>
<dbReference type="EMBL" id="LR797123">
    <property type="protein sequence ID" value="CAB4188564.1"/>
    <property type="molecule type" value="Genomic_DNA"/>
</dbReference>